<evidence type="ECO:0000313" key="1">
    <source>
        <dbReference type="EMBL" id="QRM16858.1"/>
    </source>
</evidence>
<proteinExistence type="predicted"/>
<organism evidence="1">
    <name type="scientific">Anguillid herpesvirus 1</name>
    <dbReference type="NCBI Taxonomy" id="150286"/>
    <lineage>
        <taxon>Viruses</taxon>
        <taxon>Duplodnaviria</taxon>
        <taxon>Heunggongvirae</taxon>
        <taxon>Peploviricota</taxon>
        <taxon>Herviviricetes</taxon>
        <taxon>Herpesvirales</taxon>
        <taxon>Alloherpesviridae</taxon>
        <taxon>Cyvirus</taxon>
        <taxon>Cyvirus anguillidallo1</taxon>
    </lineage>
</organism>
<reference evidence="1" key="1">
    <citation type="journal article" date="2021" name="Microorganisms">
        <title>Genomes of Anguillid Herpesvirus 1 Strains Reveal Evolutionary Disparities and Low Genetic Diversity in the Genus Cyprinivirus.</title>
        <authorList>
            <person name="Donohoe O."/>
            <person name="Zhang H."/>
            <person name="Delrez N."/>
            <person name="Gao Y."/>
            <person name="Suarez N.M."/>
            <person name="Davison A.J."/>
            <person name="Vanderplasschen A."/>
        </authorList>
    </citation>
    <scope>NUCLEOTIDE SEQUENCE</scope>
    <source>
        <strain evidence="1">DK-206116-1</strain>
    </source>
</reference>
<accession>A0A8E5AL75</accession>
<name>A0A8E5AL75_9VIRU</name>
<reference evidence="1" key="2">
    <citation type="submission" date="2021-02" db="EMBL/GenBank/DDBJ databases">
        <authorList>
            <person name="Vanderplasschen A.F.C."/>
            <person name="Davison A.J."/>
        </authorList>
    </citation>
    <scope>NUCLEOTIDE SEQUENCE</scope>
    <source>
        <strain evidence="1">DK-206116-1</strain>
    </source>
</reference>
<gene>
    <name evidence="1" type="primary">ORF42</name>
</gene>
<dbReference type="EMBL" id="MW580853">
    <property type="protein sequence ID" value="QRM16858.1"/>
    <property type="molecule type" value="Genomic_DNA"/>
</dbReference>
<protein>
    <submittedName>
        <fullName evidence="1">Capsid triplex subunit 1</fullName>
    </submittedName>
</protein>
<sequence>MVTTYSEYNSYYTSIIYTPIWMVEEEEVGNFLPLIGFNDRGLNGFPNEIKNLIRCLNKACDLSYMVVSAGGIKTAASPLNTFIDRWNAAVEIISRQLRQQTRQQLIQEYNEKINAAVEGNRLFKIKPTITERLVLEVYTPGQFSDLFYFAGIATYSTFHPSEGLEQKANIPRIMHVTKHGEQTVRVQTLNPQPVPEQWCPPIQPTNIMACWTTLAGRNNTEPLVSVKVFGSNVSARKFAYQLNKLNQIPLDANQMNIDEYLPHYQVCTRKLTQEPFAKQEKGYEWHKVFHNEWTTGGGSREWALEKLLDERPIPGAPAPPIIDGTIQNRGQLANIVLPVAATQLPNSRLRDSEWPLPAAEEALWAPKFKRVRLF</sequence>